<proteinExistence type="predicted"/>
<dbReference type="Proteomes" id="UP000033066">
    <property type="component" value="Chromosome"/>
</dbReference>
<dbReference type="KEGG" id="mbak:MSBR3_0446"/>
<sequence length="69" mass="8046">MNGEKTEKKLFEELNFIKKQLGEIKEHMVDIDSLLTAEEKELVCKSFENEAKGKLVPLSRLEEIRLKNI</sequence>
<name>A0A0E3SFD7_METBA</name>
<protein>
    <submittedName>
        <fullName evidence="1">Uncharacterized protein</fullName>
    </submittedName>
</protein>
<dbReference type="EMBL" id="CP009517">
    <property type="protein sequence ID" value="AKB81024.1"/>
    <property type="molecule type" value="Genomic_DNA"/>
</dbReference>
<evidence type="ECO:0000313" key="1">
    <source>
        <dbReference type="EMBL" id="AKB81024.1"/>
    </source>
</evidence>
<dbReference type="PATRIC" id="fig|1434107.4.peg.587"/>
<reference evidence="1" key="1">
    <citation type="submission" date="2014-07" db="EMBL/GenBank/DDBJ databases">
        <title>Methanogenic archaea and the global carbon cycle.</title>
        <authorList>
            <person name="Henriksen J.R."/>
            <person name="Luke J."/>
            <person name="Reinhart S."/>
            <person name="Benedict M.N."/>
            <person name="Youngblut N.D."/>
            <person name="Metcalf M.E."/>
            <person name="Whitaker R.J."/>
            <person name="Metcalf W.W."/>
        </authorList>
    </citation>
    <scope>NUCLEOTIDE SEQUENCE [LARGE SCALE GENOMIC DNA]</scope>
    <source>
        <strain evidence="1">3</strain>
    </source>
</reference>
<gene>
    <name evidence="1" type="ORF">MSBR3_0446</name>
</gene>
<dbReference type="AlphaFoldDB" id="A0A0E3SFD7"/>
<dbReference type="RefSeq" id="WP_048106234.1">
    <property type="nucleotide sequence ID" value="NZ_CP009517.1"/>
</dbReference>
<dbReference type="OrthoDB" id="121531at2157"/>
<keyword evidence="2" id="KW-1185">Reference proteome</keyword>
<dbReference type="GeneID" id="24787907"/>
<organism evidence="1 2">
    <name type="scientific">Methanosarcina barkeri 3</name>
    <dbReference type="NCBI Taxonomy" id="1434107"/>
    <lineage>
        <taxon>Archaea</taxon>
        <taxon>Methanobacteriati</taxon>
        <taxon>Methanobacteriota</taxon>
        <taxon>Stenosarchaea group</taxon>
        <taxon>Methanomicrobia</taxon>
        <taxon>Methanosarcinales</taxon>
        <taxon>Methanosarcinaceae</taxon>
        <taxon>Methanosarcina</taxon>
    </lineage>
</organism>
<evidence type="ECO:0000313" key="2">
    <source>
        <dbReference type="Proteomes" id="UP000033066"/>
    </source>
</evidence>
<accession>A0A0E3SFD7</accession>
<dbReference type="HOGENOM" id="CLU_2802227_0_0_2"/>